<protein>
    <submittedName>
        <fullName evidence="1">PAAR domain-containing protein</fullName>
    </submittedName>
</protein>
<dbReference type="CDD" id="cd14744">
    <property type="entry name" value="PAAR_CT_2"/>
    <property type="match status" value="1"/>
</dbReference>
<evidence type="ECO:0000313" key="2">
    <source>
        <dbReference type="Proteomes" id="UP001205357"/>
    </source>
</evidence>
<gene>
    <name evidence="1" type="ORF">MUU47_21915</name>
</gene>
<organism evidence="1 2">
    <name type="scientific">Scandinavium hiltneri</name>
    <dbReference type="NCBI Taxonomy" id="2926519"/>
    <lineage>
        <taxon>Bacteria</taxon>
        <taxon>Pseudomonadati</taxon>
        <taxon>Pseudomonadota</taxon>
        <taxon>Gammaproteobacteria</taxon>
        <taxon>Enterobacterales</taxon>
        <taxon>Enterobacteriaceae</taxon>
        <taxon>Scandinavium</taxon>
    </lineage>
</organism>
<reference evidence="1 2" key="1">
    <citation type="submission" date="2022-04" db="EMBL/GenBank/DDBJ databases">
        <title>Proposal of a three novel species of Scandinavium, Scandinavium hiltneri, Scandinavium manionii, Scandinavium tedordense.</title>
        <authorList>
            <person name="Maddock D.W."/>
            <person name="Brady C.L."/>
            <person name="Denman S."/>
            <person name="Arnold D."/>
        </authorList>
    </citation>
    <scope>NUCLEOTIDE SEQUENCE [LARGE SCALE GENOMIC DNA]</scope>
    <source>
        <strain evidence="1 2">H11S7</strain>
    </source>
</reference>
<proteinExistence type="predicted"/>
<dbReference type="Pfam" id="PF05488">
    <property type="entry name" value="PAAR_motif"/>
    <property type="match status" value="1"/>
</dbReference>
<dbReference type="Proteomes" id="UP001205357">
    <property type="component" value="Unassembled WGS sequence"/>
</dbReference>
<dbReference type="EMBL" id="JALIGE010000076">
    <property type="protein sequence ID" value="MCS2163733.1"/>
    <property type="molecule type" value="Genomic_DNA"/>
</dbReference>
<name>A0ABT2E7B3_9ENTR</name>
<accession>A0ABT2E7B3</accession>
<keyword evidence="2" id="KW-1185">Reference proteome</keyword>
<dbReference type="InterPro" id="IPR008727">
    <property type="entry name" value="PAAR_motif"/>
</dbReference>
<evidence type="ECO:0000313" key="1">
    <source>
        <dbReference type="EMBL" id="MCS2163733.1"/>
    </source>
</evidence>
<dbReference type="RefSeq" id="WP_258990268.1">
    <property type="nucleotide sequence ID" value="NZ_JALIGE010000076.1"/>
</dbReference>
<comment type="caution">
    <text evidence="1">The sequence shown here is derived from an EMBL/GenBank/DDBJ whole genome shotgun (WGS) entry which is preliminary data.</text>
</comment>
<sequence>MTKRLAVIGDKTSNGKVVSATSNYFSTGKRVAQNNDLALCSVCKGAFPVQGTALGIVSNGLLLVQDQDRVLCQCPEHKVTAGSNFFTG</sequence>